<feature type="non-terminal residue" evidence="3">
    <location>
        <position position="149"/>
    </location>
</feature>
<evidence type="ECO:0000313" key="4">
    <source>
        <dbReference type="Proteomes" id="UP000663828"/>
    </source>
</evidence>
<dbReference type="AlphaFoldDB" id="A0A816HKZ5"/>
<dbReference type="PANTHER" id="PTHR11533">
    <property type="entry name" value="PROTEASE M1 ZINC METALLOPROTEASE"/>
    <property type="match status" value="1"/>
</dbReference>
<feature type="domain" description="ERAP1-like C-terminal" evidence="2">
    <location>
        <begin position="1"/>
        <end position="149"/>
    </location>
</feature>
<dbReference type="EMBL" id="CAJNOR010019562">
    <property type="protein sequence ID" value="CAF1689720.1"/>
    <property type="molecule type" value="Genomic_DNA"/>
</dbReference>
<dbReference type="PANTHER" id="PTHR11533:SF174">
    <property type="entry name" value="PUROMYCIN-SENSITIVE AMINOPEPTIDASE-RELATED"/>
    <property type="match status" value="1"/>
</dbReference>
<keyword evidence="4" id="KW-1185">Reference proteome</keyword>
<dbReference type="GO" id="GO:0070006">
    <property type="term" value="F:metalloaminopeptidase activity"/>
    <property type="evidence" value="ECO:0007669"/>
    <property type="project" value="TreeGrafter"/>
</dbReference>
<dbReference type="GO" id="GO:0005737">
    <property type="term" value="C:cytoplasm"/>
    <property type="evidence" value="ECO:0007669"/>
    <property type="project" value="TreeGrafter"/>
</dbReference>
<feature type="non-terminal residue" evidence="3">
    <location>
        <position position="1"/>
    </location>
</feature>
<protein>
    <recommendedName>
        <fullName evidence="2">ERAP1-like C-terminal domain-containing protein</fullName>
    </recommendedName>
</protein>
<evidence type="ECO:0000313" key="3">
    <source>
        <dbReference type="EMBL" id="CAF1689720.1"/>
    </source>
</evidence>
<dbReference type="GO" id="GO:0008270">
    <property type="term" value="F:zinc ion binding"/>
    <property type="evidence" value="ECO:0007669"/>
    <property type="project" value="TreeGrafter"/>
</dbReference>
<evidence type="ECO:0000259" key="2">
    <source>
        <dbReference type="Pfam" id="PF11838"/>
    </source>
</evidence>
<organism evidence="3 4">
    <name type="scientific">Adineta ricciae</name>
    <name type="common">Rotifer</name>
    <dbReference type="NCBI Taxonomy" id="249248"/>
    <lineage>
        <taxon>Eukaryota</taxon>
        <taxon>Metazoa</taxon>
        <taxon>Spiralia</taxon>
        <taxon>Gnathifera</taxon>
        <taxon>Rotifera</taxon>
        <taxon>Eurotatoria</taxon>
        <taxon>Bdelloidea</taxon>
        <taxon>Adinetida</taxon>
        <taxon>Adinetidae</taxon>
        <taxon>Adineta</taxon>
    </lineage>
</organism>
<dbReference type="GO" id="GO:0006508">
    <property type="term" value="P:proteolysis"/>
    <property type="evidence" value="ECO:0007669"/>
    <property type="project" value="TreeGrafter"/>
</dbReference>
<dbReference type="GO" id="GO:0016020">
    <property type="term" value="C:membrane"/>
    <property type="evidence" value="ECO:0007669"/>
    <property type="project" value="TreeGrafter"/>
</dbReference>
<dbReference type="GO" id="GO:0042277">
    <property type="term" value="F:peptide binding"/>
    <property type="evidence" value="ECO:0007669"/>
    <property type="project" value="TreeGrafter"/>
</dbReference>
<dbReference type="Gene3D" id="1.25.50.20">
    <property type="match status" value="1"/>
</dbReference>
<gene>
    <name evidence="3" type="ORF">XAT740_LOCUS63427</name>
</gene>
<comment type="similarity">
    <text evidence="1">Belongs to the peptidase M1 family.</text>
</comment>
<sequence length="149" mass="17153">REAVYIIVSMYGDENILEELQQLHKIANMTEEKVRLLQSMGRSSNPKLIEKTLNYIFEGDNAEKQDLYMGVAGCAVNCVGRDIVWKYLKKNWIRLVECFGEKNHSLMKFVELCLSDFADENIANEIKLFFDSVNTPIVTRAVKQVVETI</sequence>
<dbReference type="InterPro" id="IPR050344">
    <property type="entry name" value="Peptidase_M1_aminopeptidases"/>
</dbReference>
<accession>A0A816HKZ5</accession>
<reference evidence="3" key="1">
    <citation type="submission" date="2021-02" db="EMBL/GenBank/DDBJ databases">
        <authorList>
            <person name="Nowell W R."/>
        </authorList>
    </citation>
    <scope>NUCLEOTIDE SEQUENCE</scope>
</reference>
<dbReference type="GO" id="GO:0043171">
    <property type="term" value="P:peptide catabolic process"/>
    <property type="evidence" value="ECO:0007669"/>
    <property type="project" value="TreeGrafter"/>
</dbReference>
<dbReference type="Pfam" id="PF11838">
    <property type="entry name" value="ERAP1_C"/>
    <property type="match status" value="1"/>
</dbReference>
<evidence type="ECO:0000256" key="1">
    <source>
        <dbReference type="ARBA" id="ARBA00010136"/>
    </source>
</evidence>
<proteinExistence type="inferred from homology"/>
<comment type="caution">
    <text evidence="3">The sequence shown here is derived from an EMBL/GenBank/DDBJ whole genome shotgun (WGS) entry which is preliminary data.</text>
</comment>
<name>A0A816HKZ5_ADIRI</name>
<dbReference type="GO" id="GO:0005615">
    <property type="term" value="C:extracellular space"/>
    <property type="evidence" value="ECO:0007669"/>
    <property type="project" value="TreeGrafter"/>
</dbReference>
<dbReference type="InterPro" id="IPR024571">
    <property type="entry name" value="ERAP1-like_C_dom"/>
</dbReference>
<dbReference type="Proteomes" id="UP000663828">
    <property type="component" value="Unassembled WGS sequence"/>
</dbReference>